<gene>
    <name evidence="2" type="ORF">EDC91_13612</name>
</gene>
<dbReference type="OrthoDB" id="5772064at2"/>
<keyword evidence="3" id="KW-1185">Reference proteome</keyword>
<protein>
    <submittedName>
        <fullName evidence="2">Uncharacterized protein</fullName>
    </submittedName>
</protein>
<dbReference type="AlphaFoldDB" id="A0A4R2F8E6"/>
<dbReference type="RefSeq" id="WP_133040312.1">
    <property type="nucleotide sequence ID" value="NZ_SLWF01000036.1"/>
</dbReference>
<keyword evidence="1" id="KW-1133">Transmembrane helix</keyword>
<accession>A0A4R2F8E6</accession>
<feature type="transmembrane region" description="Helical" evidence="1">
    <location>
        <begin position="12"/>
        <end position="35"/>
    </location>
</feature>
<keyword evidence="1" id="KW-0812">Transmembrane</keyword>
<sequence>MASRSEHCVSSIKSAVILASVAGTVGIAALVMQVLTAADDSLSQNCASVTEYNSKLPSSHPNNRCAMQDDDLSWSSWLSGKSHSGQFHFIDLLELLHGHERKPLDDMTPRNTGRSTSGL</sequence>
<evidence type="ECO:0000256" key="1">
    <source>
        <dbReference type="SAM" id="Phobius"/>
    </source>
</evidence>
<comment type="caution">
    <text evidence="2">The sequence shown here is derived from an EMBL/GenBank/DDBJ whole genome shotgun (WGS) entry which is preliminary data.</text>
</comment>
<proteinExistence type="predicted"/>
<evidence type="ECO:0000313" key="3">
    <source>
        <dbReference type="Proteomes" id="UP000294832"/>
    </source>
</evidence>
<dbReference type="EMBL" id="SLWF01000036">
    <property type="protein sequence ID" value="TCN78902.1"/>
    <property type="molecule type" value="Genomic_DNA"/>
</dbReference>
<organism evidence="2 3">
    <name type="scientific">Shewanella fodinae</name>
    <dbReference type="NCBI Taxonomy" id="552357"/>
    <lineage>
        <taxon>Bacteria</taxon>
        <taxon>Pseudomonadati</taxon>
        <taxon>Pseudomonadota</taxon>
        <taxon>Gammaproteobacteria</taxon>
        <taxon>Alteromonadales</taxon>
        <taxon>Shewanellaceae</taxon>
        <taxon>Shewanella</taxon>
    </lineage>
</organism>
<dbReference type="Proteomes" id="UP000294832">
    <property type="component" value="Unassembled WGS sequence"/>
</dbReference>
<name>A0A4R2F8E6_9GAMM</name>
<evidence type="ECO:0000313" key="2">
    <source>
        <dbReference type="EMBL" id="TCN78902.1"/>
    </source>
</evidence>
<reference evidence="2 3" key="1">
    <citation type="submission" date="2019-03" db="EMBL/GenBank/DDBJ databases">
        <title>Freshwater and sediment microbial communities from various areas in North America, analyzing microbe dynamics in response to fracking.</title>
        <authorList>
            <person name="Lamendella R."/>
        </authorList>
    </citation>
    <scope>NUCLEOTIDE SEQUENCE [LARGE SCALE GENOMIC DNA]</scope>
    <source>
        <strain evidence="2 3">74A</strain>
    </source>
</reference>
<keyword evidence="1" id="KW-0472">Membrane</keyword>